<dbReference type="EMBL" id="JADPRT010000008">
    <property type="protein sequence ID" value="MBF9070471.1"/>
    <property type="molecule type" value="Genomic_DNA"/>
</dbReference>
<protein>
    <submittedName>
        <fullName evidence="1">ATP-binding protein</fullName>
    </submittedName>
</protein>
<sequence length="83" mass="8917">MEHVQVAAYVSGRHLLVRIRVEGGTIRLEVSDPSPVLPAPACALADDEGRRGLVIVDALATRWGVRHRPVGKTVWAVIGAEAQ</sequence>
<dbReference type="AlphaFoldDB" id="A0A931B7J8"/>
<reference evidence="1" key="1">
    <citation type="submission" date="2020-11" db="EMBL/GenBank/DDBJ databases">
        <title>Isolation and identification of active actinomycetes.</title>
        <authorList>
            <person name="Yu B."/>
        </authorList>
    </citation>
    <scope>NUCLEOTIDE SEQUENCE</scope>
    <source>
        <strain evidence="1">NEAU-YB345</strain>
    </source>
</reference>
<comment type="caution">
    <text evidence="1">The sequence shown here is derived from an EMBL/GenBank/DDBJ whole genome shotgun (WGS) entry which is preliminary data.</text>
</comment>
<organism evidence="1 2">
    <name type="scientific">Streptacidiphilus fuscans</name>
    <dbReference type="NCBI Taxonomy" id="2789292"/>
    <lineage>
        <taxon>Bacteria</taxon>
        <taxon>Bacillati</taxon>
        <taxon>Actinomycetota</taxon>
        <taxon>Actinomycetes</taxon>
        <taxon>Kitasatosporales</taxon>
        <taxon>Streptomycetaceae</taxon>
        <taxon>Streptacidiphilus</taxon>
    </lineage>
</organism>
<evidence type="ECO:0000313" key="1">
    <source>
        <dbReference type="EMBL" id="MBF9070471.1"/>
    </source>
</evidence>
<dbReference type="GO" id="GO:0005524">
    <property type="term" value="F:ATP binding"/>
    <property type="evidence" value="ECO:0007669"/>
    <property type="project" value="UniProtKB-KW"/>
</dbReference>
<dbReference type="PANTHER" id="PTHR35526:SF3">
    <property type="entry name" value="ANTI-SIGMA-F FACTOR RSBW"/>
    <property type="match status" value="1"/>
</dbReference>
<keyword evidence="1" id="KW-0067">ATP-binding</keyword>
<evidence type="ECO:0000313" key="2">
    <source>
        <dbReference type="Proteomes" id="UP000657385"/>
    </source>
</evidence>
<dbReference type="InterPro" id="IPR036890">
    <property type="entry name" value="HATPase_C_sf"/>
</dbReference>
<keyword evidence="1" id="KW-0547">Nucleotide-binding</keyword>
<dbReference type="PANTHER" id="PTHR35526">
    <property type="entry name" value="ANTI-SIGMA-F FACTOR RSBW-RELATED"/>
    <property type="match status" value="1"/>
</dbReference>
<keyword evidence="2" id="KW-1185">Reference proteome</keyword>
<gene>
    <name evidence="1" type="ORF">I2501_20815</name>
</gene>
<dbReference type="Gene3D" id="3.30.565.10">
    <property type="entry name" value="Histidine kinase-like ATPase, C-terminal domain"/>
    <property type="match status" value="1"/>
</dbReference>
<proteinExistence type="predicted"/>
<accession>A0A931B7J8</accession>
<name>A0A931B7J8_9ACTN</name>
<dbReference type="InterPro" id="IPR050267">
    <property type="entry name" value="Anti-sigma-factor_SerPK"/>
</dbReference>
<dbReference type="CDD" id="cd16936">
    <property type="entry name" value="HATPase_RsbW-like"/>
    <property type="match status" value="1"/>
</dbReference>
<dbReference type="Proteomes" id="UP000657385">
    <property type="component" value="Unassembled WGS sequence"/>
</dbReference>